<reference evidence="3" key="1">
    <citation type="journal article" date="2023" name="Plant J.">
        <title>The genome of the king protea, Protea cynaroides.</title>
        <authorList>
            <person name="Chang J."/>
            <person name="Duong T.A."/>
            <person name="Schoeman C."/>
            <person name="Ma X."/>
            <person name="Roodt D."/>
            <person name="Barker N."/>
            <person name="Li Z."/>
            <person name="Van de Peer Y."/>
            <person name="Mizrachi E."/>
        </authorList>
    </citation>
    <scope>NUCLEOTIDE SEQUENCE</scope>
    <source>
        <tissue evidence="3">Young leaves</tissue>
    </source>
</reference>
<evidence type="ECO:0000313" key="4">
    <source>
        <dbReference type="Proteomes" id="UP001141806"/>
    </source>
</evidence>
<name>A0A9Q0HC26_9MAGN</name>
<protein>
    <recommendedName>
        <fullName evidence="2">DC1 domain-containing protein</fullName>
    </recommendedName>
</protein>
<dbReference type="PANTHER" id="PTHR46288:SF80">
    <property type="entry name" value="CYSTEINE_HISTIDINE-RICH C1 DOMAIN FAMILY PROTEIN"/>
    <property type="match status" value="1"/>
</dbReference>
<feature type="domain" description="DC1" evidence="2">
    <location>
        <begin position="15"/>
        <end position="63"/>
    </location>
</feature>
<proteinExistence type="predicted"/>
<feature type="domain" description="DC1" evidence="2">
    <location>
        <begin position="76"/>
        <end position="121"/>
    </location>
</feature>
<dbReference type="EMBL" id="JAMYWD010000009">
    <property type="protein sequence ID" value="KAJ4961930.1"/>
    <property type="molecule type" value="Genomic_DNA"/>
</dbReference>
<keyword evidence="1" id="KW-0677">Repeat</keyword>
<dbReference type="InterPro" id="IPR004146">
    <property type="entry name" value="DC1"/>
</dbReference>
<dbReference type="SUPFAM" id="SSF57889">
    <property type="entry name" value="Cysteine-rich domain"/>
    <property type="match status" value="1"/>
</dbReference>
<evidence type="ECO:0000256" key="1">
    <source>
        <dbReference type="ARBA" id="ARBA00022737"/>
    </source>
</evidence>
<dbReference type="OrthoDB" id="1877533at2759"/>
<sequence length="254" mass="27779">MGRPRPNSNQTIQHFSHPHPLEFFNLQQQNYTFNLPPCAMCKLQPSGMVCICKTCNFILHLPCSQRPQFIHHSSDPSHPLTLLPFPAYPDRTFICNACGLLDNGFSYHCRVCSLDLHIHCASMPMTLNHQSHPHTLSLSTRSPSPGAYICSICCGIVVNQWTYDCLPCDFGDHLSCFSNPYARATYMGNPYTQATYMDAAPTYTGGNDNSLMVEAAKGLVQVFTGSSSDGTGGSTSSVIGTITSSVLQSMLGLN</sequence>
<feature type="domain" description="DC1" evidence="2">
    <location>
        <begin position="130"/>
        <end position="176"/>
    </location>
</feature>
<organism evidence="3 4">
    <name type="scientific">Protea cynaroides</name>
    <dbReference type="NCBI Taxonomy" id="273540"/>
    <lineage>
        <taxon>Eukaryota</taxon>
        <taxon>Viridiplantae</taxon>
        <taxon>Streptophyta</taxon>
        <taxon>Embryophyta</taxon>
        <taxon>Tracheophyta</taxon>
        <taxon>Spermatophyta</taxon>
        <taxon>Magnoliopsida</taxon>
        <taxon>Proteales</taxon>
        <taxon>Proteaceae</taxon>
        <taxon>Protea</taxon>
    </lineage>
</organism>
<comment type="caution">
    <text evidence="3">The sequence shown here is derived from an EMBL/GenBank/DDBJ whole genome shotgun (WGS) entry which is preliminary data.</text>
</comment>
<dbReference type="InterPro" id="IPR046349">
    <property type="entry name" value="C1-like_sf"/>
</dbReference>
<evidence type="ECO:0000259" key="2">
    <source>
        <dbReference type="Pfam" id="PF03107"/>
    </source>
</evidence>
<evidence type="ECO:0000313" key="3">
    <source>
        <dbReference type="EMBL" id="KAJ4961930.1"/>
    </source>
</evidence>
<dbReference type="AlphaFoldDB" id="A0A9Q0HC26"/>
<dbReference type="Proteomes" id="UP001141806">
    <property type="component" value="Unassembled WGS sequence"/>
</dbReference>
<dbReference type="Pfam" id="PF03107">
    <property type="entry name" value="C1_2"/>
    <property type="match status" value="3"/>
</dbReference>
<keyword evidence="4" id="KW-1185">Reference proteome</keyword>
<accession>A0A9Q0HC26</accession>
<gene>
    <name evidence="3" type="ORF">NE237_021840</name>
</gene>
<dbReference type="PANTHER" id="PTHR46288">
    <property type="entry name" value="PHORBOL-ESTER/DAG-TYPE DOMAIN-CONTAINING PROTEIN"/>
    <property type="match status" value="1"/>
</dbReference>